<reference evidence="2 3" key="2">
    <citation type="submission" date="2019-04" db="EMBL/GenBank/DDBJ databases">
        <title>The genome sequence of big-headed turtle.</title>
        <authorList>
            <person name="Gong S."/>
        </authorList>
    </citation>
    <scope>NUCLEOTIDE SEQUENCE [LARGE SCALE GENOMIC DNA]</scope>
    <source>
        <strain evidence="2">DO16091913</strain>
        <tissue evidence="2">Muscle</tissue>
    </source>
</reference>
<dbReference type="OrthoDB" id="427480at2759"/>
<dbReference type="EMBL" id="QXTE01000445">
    <property type="protein sequence ID" value="TFJ97947.1"/>
    <property type="molecule type" value="Genomic_DNA"/>
</dbReference>
<accession>A0A4D9DNM0</accession>
<keyword evidence="3" id="KW-1185">Reference proteome</keyword>
<gene>
    <name evidence="2" type="ORF">DR999_PMT20182</name>
</gene>
<dbReference type="Proteomes" id="UP000297703">
    <property type="component" value="Unassembled WGS sequence"/>
</dbReference>
<keyword evidence="1" id="KW-0812">Transmembrane</keyword>
<evidence type="ECO:0000256" key="1">
    <source>
        <dbReference type="SAM" id="Phobius"/>
    </source>
</evidence>
<dbReference type="STRING" id="55544.A0A4D9DNM0"/>
<organism evidence="2 3">
    <name type="scientific">Platysternon megacephalum</name>
    <name type="common">big-headed turtle</name>
    <dbReference type="NCBI Taxonomy" id="55544"/>
    <lineage>
        <taxon>Eukaryota</taxon>
        <taxon>Metazoa</taxon>
        <taxon>Chordata</taxon>
        <taxon>Craniata</taxon>
        <taxon>Vertebrata</taxon>
        <taxon>Euteleostomi</taxon>
        <taxon>Archelosauria</taxon>
        <taxon>Testudinata</taxon>
        <taxon>Testudines</taxon>
        <taxon>Cryptodira</taxon>
        <taxon>Durocryptodira</taxon>
        <taxon>Testudinoidea</taxon>
        <taxon>Platysternidae</taxon>
        <taxon>Platysternon</taxon>
    </lineage>
</organism>
<evidence type="ECO:0000313" key="3">
    <source>
        <dbReference type="Proteomes" id="UP000297703"/>
    </source>
</evidence>
<proteinExistence type="predicted"/>
<evidence type="ECO:0000313" key="2">
    <source>
        <dbReference type="EMBL" id="TFJ97947.1"/>
    </source>
</evidence>
<name>A0A4D9DNM0_9SAUR</name>
<comment type="caution">
    <text evidence="2">The sequence shown here is derived from an EMBL/GenBank/DDBJ whole genome shotgun (WGS) entry which is preliminary data.</text>
</comment>
<protein>
    <submittedName>
        <fullName evidence="2">AarF domain-containing protein kinase 5</fullName>
    </submittedName>
</protein>
<keyword evidence="1" id="KW-1133">Transmembrane helix</keyword>
<sequence>MELRRVVQLCCFHSLQLQRRCPWQPPALHCRQRTSPPMQRWGRRRGLLRKVLLAVGLGLPLAAGTRYGLADAQERRKMRLLVEGVKRFRRSLWLGMKISLDYWWTVNVMLCGVDEVCSLPHGDPRVPWL</sequence>
<keyword evidence="1" id="KW-0472">Membrane</keyword>
<dbReference type="AlphaFoldDB" id="A0A4D9DNM0"/>
<reference evidence="2 3" key="1">
    <citation type="submission" date="2019-04" db="EMBL/GenBank/DDBJ databases">
        <title>Draft genome of the big-headed turtle Platysternon megacephalum.</title>
        <authorList>
            <person name="Gong S."/>
        </authorList>
    </citation>
    <scope>NUCLEOTIDE SEQUENCE [LARGE SCALE GENOMIC DNA]</scope>
    <source>
        <strain evidence="2">DO16091913</strain>
        <tissue evidence="2">Muscle</tissue>
    </source>
</reference>
<feature type="transmembrane region" description="Helical" evidence="1">
    <location>
        <begin position="51"/>
        <end position="69"/>
    </location>
</feature>
<keyword evidence="2" id="KW-0418">Kinase</keyword>
<dbReference type="GO" id="GO:0016301">
    <property type="term" value="F:kinase activity"/>
    <property type="evidence" value="ECO:0007669"/>
    <property type="project" value="UniProtKB-KW"/>
</dbReference>
<keyword evidence="2" id="KW-0808">Transferase</keyword>